<sequence length="285" mass="32063">MPRNYDNRHRVDHGSKSSRMKLNEYFVDGDGINEEVIHSEIERYLGAGAYATPGSNENGVQGYFVTAIRPFTPLQLDDLQAESRAYEQEPRRRPARQEQPYRVHGDERPNSRTQYPPPPSFVRTSNQPYLPQAGFSTPSAYSSRQEPNYQLDGQYTGPYIGALGQTSHYPYSPYQNREQYPSGTNTMQNPLSYQSPQSYGAPLQAPPQAMAYTGQTMQTPYSPQDAYSSRTPLYPAPGQHTSPGPILECVYQHCSYTCQRQGDLDRHMQTHTLPPSAGGKRATRG</sequence>
<protein>
    <recommendedName>
        <fullName evidence="2">C2H2-type domain-containing protein</fullName>
    </recommendedName>
</protein>
<comment type="caution">
    <text evidence="3">The sequence shown here is derived from an EMBL/GenBank/DDBJ whole genome shotgun (WGS) entry which is preliminary data.</text>
</comment>
<accession>A0ABR3ZX08</accession>
<proteinExistence type="predicted"/>
<dbReference type="PANTHER" id="PTHR39609">
    <property type="entry name" value="RFEG-RELATED"/>
    <property type="match status" value="1"/>
</dbReference>
<dbReference type="Proteomes" id="UP001590950">
    <property type="component" value="Unassembled WGS sequence"/>
</dbReference>
<evidence type="ECO:0000259" key="2">
    <source>
        <dbReference type="PROSITE" id="PS00028"/>
    </source>
</evidence>
<name>A0ABR3ZX08_9LECA</name>
<dbReference type="InterPro" id="IPR013087">
    <property type="entry name" value="Znf_C2H2_type"/>
</dbReference>
<organism evidence="3 4">
    <name type="scientific">Stereocaulon virgatum</name>
    <dbReference type="NCBI Taxonomy" id="373712"/>
    <lineage>
        <taxon>Eukaryota</taxon>
        <taxon>Fungi</taxon>
        <taxon>Dikarya</taxon>
        <taxon>Ascomycota</taxon>
        <taxon>Pezizomycotina</taxon>
        <taxon>Lecanoromycetes</taxon>
        <taxon>OSLEUM clade</taxon>
        <taxon>Lecanoromycetidae</taxon>
        <taxon>Lecanorales</taxon>
        <taxon>Lecanorineae</taxon>
        <taxon>Stereocaulaceae</taxon>
        <taxon>Stereocaulon</taxon>
    </lineage>
</organism>
<keyword evidence="4" id="KW-1185">Reference proteome</keyword>
<evidence type="ECO:0000313" key="4">
    <source>
        <dbReference type="Proteomes" id="UP001590950"/>
    </source>
</evidence>
<reference evidence="3 4" key="1">
    <citation type="submission" date="2024-09" db="EMBL/GenBank/DDBJ databases">
        <title>Rethinking Asexuality: The Enigmatic Case of Functional Sexual Genes in Lepraria (Stereocaulaceae).</title>
        <authorList>
            <person name="Doellman M."/>
            <person name="Sun Y."/>
            <person name="Barcenas-Pena A."/>
            <person name="Lumbsch H.T."/>
            <person name="Grewe F."/>
        </authorList>
    </citation>
    <scope>NUCLEOTIDE SEQUENCE [LARGE SCALE GENOMIC DNA]</scope>
    <source>
        <strain evidence="3 4">Mercado 3170</strain>
    </source>
</reference>
<dbReference type="PROSITE" id="PS00028">
    <property type="entry name" value="ZINC_FINGER_C2H2_1"/>
    <property type="match status" value="1"/>
</dbReference>
<feature type="region of interest" description="Disordered" evidence="1">
    <location>
        <begin position="83"/>
        <end position="146"/>
    </location>
</feature>
<dbReference type="EMBL" id="JBEFKJ010000042">
    <property type="protein sequence ID" value="KAL2037261.1"/>
    <property type="molecule type" value="Genomic_DNA"/>
</dbReference>
<feature type="compositionally biased region" description="Polar residues" evidence="1">
    <location>
        <begin position="122"/>
        <end position="146"/>
    </location>
</feature>
<feature type="domain" description="C2H2-type" evidence="2">
    <location>
        <begin position="249"/>
        <end position="271"/>
    </location>
</feature>
<gene>
    <name evidence="3" type="ORF">N7G274_009950</name>
</gene>
<dbReference type="PANTHER" id="PTHR39609:SF1">
    <property type="entry name" value="RFEG"/>
    <property type="match status" value="1"/>
</dbReference>
<evidence type="ECO:0000313" key="3">
    <source>
        <dbReference type="EMBL" id="KAL2037261.1"/>
    </source>
</evidence>
<evidence type="ECO:0000256" key="1">
    <source>
        <dbReference type="SAM" id="MobiDB-lite"/>
    </source>
</evidence>
<feature type="compositionally biased region" description="Basic and acidic residues" evidence="1">
    <location>
        <begin position="84"/>
        <end position="110"/>
    </location>
</feature>